<dbReference type="GO" id="GO:0008835">
    <property type="term" value="F:diaminohydroxyphosphoribosylaminopyrimidine deaminase activity"/>
    <property type="evidence" value="ECO:0007669"/>
    <property type="project" value="UniProtKB-EC"/>
</dbReference>
<feature type="active site" description="Proton donor" evidence="13">
    <location>
        <position position="65"/>
    </location>
</feature>
<dbReference type="InterPro" id="IPR002734">
    <property type="entry name" value="RibDG_C"/>
</dbReference>
<dbReference type="GO" id="GO:0008703">
    <property type="term" value="F:5-amino-6-(5-phosphoribosylamino)uracil reductase activity"/>
    <property type="evidence" value="ECO:0007669"/>
    <property type="project" value="UniProtKB-EC"/>
</dbReference>
<dbReference type="SUPFAM" id="SSF53927">
    <property type="entry name" value="Cytidine deaminase-like"/>
    <property type="match status" value="1"/>
</dbReference>
<comment type="catalytic activity">
    <reaction evidence="12">
        <text>5-amino-6-(5-phospho-D-ribitylamino)uracil + NADP(+) = 5-amino-6-(5-phospho-D-ribosylamino)uracil + NADPH + H(+)</text>
        <dbReference type="Rhea" id="RHEA:17845"/>
        <dbReference type="ChEBI" id="CHEBI:15378"/>
        <dbReference type="ChEBI" id="CHEBI:57783"/>
        <dbReference type="ChEBI" id="CHEBI:58349"/>
        <dbReference type="ChEBI" id="CHEBI:58421"/>
        <dbReference type="ChEBI" id="CHEBI:58453"/>
        <dbReference type="EC" id="1.1.1.193"/>
    </reaction>
</comment>
<evidence type="ECO:0000259" key="16">
    <source>
        <dbReference type="PROSITE" id="PS51747"/>
    </source>
</evidence>
<dbReference type="InterPro" id="IPR002125">
    <property type="entry name" value="CMP_dCMP_dom"/>
</dbReference>
<dbReference type="EC" id="3.5.4.26" evidence="12"/>
<evidence type="ECO:0000256" key="9">
    <source>
        <dbReference type="ARBA" id="ARBA00022857"/>
    </source>
</evidence>
<accession>A0A8G2BEJ6</accession>
<evidence type="ECO:0000313" key="17">
    <source>
        <dbReference type="EMBL" id="SDF10483.1"/>
    </source>
</evidence>
<evidence type="ECO:0000256" key="10">
    <source>
        <dbReference type="ARBA" id="ARBA00023002"/>
    </source>
</evidence>
<comment type="similarity">
    <text evidence="4 12">In the N-terminal section; belongs to the cytidine and deoxycytidylate deaminase family.</text>
</comment>
<comment type="pathway">
    <text evidence="3 12">Cofactor biosynthesis; riboflavin biosynthesis; 5-amino-6-(D-ribitylamino)uracil from GTP: step 3/4.</text>
</comment>
<dbReference type="Pfam" id="PF01872">
    <property type="entry name" value="RibD_C"/>
    <property type="match status" value="1"/>
</dbReference>
<dbReference type="Pfam" id="PF00383">
    <property type="entry name" value="dCMP_cyt_deam_1"/>
    <property type="match status" value="1"/>
</dbReference>
<sequence>MTSVSTITASTITAADRAFMAVALRLARRGLGRTAENPSVGCVLVRDGEIVARARTSDGGRPHAEANALAMAGEAARGATAYVTLEPCAHWGRTPPCSNALIEAGVARVVVAVEDPDPRVDGGGLAMLRAAGIAVVTGVETAAAEAGLAGYLSRTRIGRPTVTLKLATSLDGRIATATGASRWITGPQARACGHLMRARHDAILVGAGTATADDPALTCRLPGLEAQSPVRVVLDSGLALSRSARLVATAAQTPTWVICGQGAPSDRRGALEARGVAVIPVATAPDGRPEIHAALAALGERGINSVLVEGGAAVAAAFLKADAVDTLALFRAPVAIGGDGRAALDGLSVADLDGAPRFRSDGIECLGADTLETLRRRT</sequence>
<dbReference type="EMBL" id="FNBW01000001">
    <property type="protein sequence ID" value="SDF10483.1"/>
    <property type="molecule type" value="Genomic_DNA"/>
</dbReference>
<feature type="binding site" evidence="14">
    <location>
        <position position="213"/>
    </location>
    <ligand>
        <name>NADP(+)</name>
        <dbReference type="ChEBI" id="CHEBI:58349"/>
    </ligand>
</feature>
<evidence type="ECO:0000256" key="1">
    <source>
        <dbReference type="ARBA" id="ARBA00002151"/>
    </source>
</evidence>
<dbReference type="InterPro" id="IPR024072">
    <property type="entry name" value="DHFR-like_dom_sf"/>
</dbReference>
<evidence type="ECO:0000256" key="4">
    <source>
        <dbReference type="ARBA" id="ARBA00005259"/>
    </source>
</evidence>
<comment type="pathway">
    <text evidence="2 12">Cofactor biosynthesis; riboflavin biosynthesis; 5-amino-6-(D-ribitylamino)uracil from GTP: step 2/4.</text>
</comment>
<dbReference type="SUPFAM" id="SSF53597">
    <property type="entry name" value="Dihydrofolate reductase-like"/>
    <property type="match status" value="1"/>
</dbReference>
<feature type="binding site" evidence="15">
    <location>
        <position position="88"/>
    </location>
    <ligand>
        <name>Zn(2+)</name>
        <dbReference type="ChEBI" id="CHEBI:29105"/>
        <note>catalytic</note>
    </ligand>
</feature>
<dbReference type="EC" id="1.1.1.193" evidence="12"/>
<dbReference type="CDD" id="cd01284">
    <property type="entry name" value="Riboflavin_deaminase-reductase"/>
    <property type="match status" value="1"/>
</dbReference>
<comment type="similarity">
    <text evidence="5 12">In the C-terminal section; belongs to the HTP reductase family.</text>
</comment>
<keyword evidence="11" id="KW-0511">Multifunctional enzyme</keyword>
<keyword evidence="7 12" id="KW-0479">Metal-binding</keyword>
<feature type="binding site" evidence="14">
    <location>
        <position position="236"/>
    </location>
    <ligand>
        <name>NADP(+)</name>
        <dbReference type="ChEBI" id="CHEBI:58349"/>
    </ligand>
</feature>
<dbReference type="InterPro" id="IPR011549">
    <property type="entry name" value="RibD_C"/>
</dbReference>
<dbReference type="GO" id="GO:0009231">
    <property type="term" value="P:riboflavin biosynthetic process"/>
    <property type="evidence" value="ECO:0007669"/>
    <property type="project" value="UniProtKB-UniPathway"/>
</dbReference>
<keyword evidence="9 12" id="KW-0521">NADP</keyword>
<feature type="binding site" evidence="14">
    <location>
        <position position="220"/>
    </location>
    <ligand>
        <name>substrate</name>
    </ligand>
</feature>
<dbReference type="InterPro" id="IPR016192">
    <property type="entry name" value="APOBEC/CMP_deaminase_Zn-bd"/>
</dbReference>
<dbReference type="Proteomes" id="UP000198615">
    <property type="component" value="Unassembled WGS sequence"/>
</dbReference>
<feature type="binding site" evidence="14">
    <location>
        <begin position="311"/>
        <end position="317"/>
    </location>
    <ligand>
        <name>NADP(+)</name>
        <dbReference type="ChEBI" id="CHEBI:58349"/>
    </ligand>
</feature>
<comment type="catalytic activity">
    <reaction evidence="12">
        <text>2,5-diamino-6-hydroxy-4-(5-phosphoribosylamino)-pyrimidine + H2O + H(+) = 5-amino-6-(5-phospho-D-ribosylamino)uracil + NH4(+)</text>
        <dbReference type="Rhea" id="RHEA:21868"/>
        <dbReference type="ChEBI" id="CHEBI:15377"/>
        <dbReference type="ChEBI" id="CHEBI:15378"/>
        <dbReference type="ChEBI" id="CHEBI:28938"/>
        <dbReference type="ChEBI" id="CHEBI:58453"/>
        <dbReference type="ChEBI" id="CHEBI:58614"/>
        <dbReference type="EC" id="3.5.4.26"/>
    </reaction>
</comment>
<dbReference type="PIRSF" id="PIRSF006769">
    <property type="entry name" value="RibD"/>
    <property type="match status" value="1"/>
</dbReference>
<protein>
    <recommendedName>
        <fullName evidence="12">Riboflavin biosynthesis protein RibD</fullName>
    </recommendedName>
    <domain>
        <recommendedName>
            <fullName evidence="12">Diaminohydroxyphosphoribosylaminopyrimidine deaminase</fullName>
            <shortName evidence="12">DRAP deaminase</shortName>
            <ecNumber evidence="12">3.5.4.26</ecNumber>
        </recommendedName>
        <alternativeName>
            <fullName evidence="12">Riboflavin-specific deaminase</fullName>
        </alternativeName>
    </domain>
    <domain>
        <recommendedName>
            <fullName evidence="12">5-amino-6-(5-phosphoribosylamino)uracil reductase</fullName>
            <ecNumber evidence="12">1.1.1.193</ecNumber>
        </recommendedName>
        <alternativeName>
            <fullName evidence="12">HTP reductase</fullName>
        </alternativeName>
    </domain>
</protein>
<keyword evidence="18" id="KW-1185">Reference proteome</keyword>
<feature type="binding site" evidence="14">
    <location>
        <position position="217"/>
    </location>
    <ligand>
        <name>substrate</name>
    </ligand>
</feature>
<feature type="binding site" evidence="14">
    <location>
        <position position="209"/>
    </location>
    <ligand>
        <name>NADP(+)</name>
        <dbReference type="ChEBI" id="CHEBI:58349"/>
    </ligand>
</feature>
<dbReference type="NCBIfam" id="TIGR00227">
    <property type="entry name" value="ribD_Cterm"/>
    <property type="match status" value="1"/>
</dbReference>
<name>A0A8G2BEJ6_9PROT</name>
<feature type="binding site" evidence="15">
    <location>
        <position position="97"/>
    </location>
    <ligand>
        <name>Zn(2+)</name>
        <dbReference type="ChEBI" id="CHEBI:29105"/>
        <note>catalytic</note>
    </ligand>
</feature>
<evidence type="ECO:0000256" key="15">
    <source>
        <dbReference type="PIRSR" id="PIRSR006769-3"/>
    </source>
</evidence>
<dbReference type="GO" id="GO:0008270">
    <property type="term" value="F:zinc ion binding"/>
    <property type="evidence" value="ECO:0007669"/>
    <property type="project" value="InterPro"/>
</dbReference>
<evidence type="ECO:0000256" key="7">
    <source>
        <dbReference type="ARBA" id="ARBA00022723"/>
    </source>
</evidence>
<feature type="binding site" evidence="14">
    <location>
        <position position="197"/>
    </location>
    <ligand>
        <name>substrate</name>
    </ligand>
</feature>
<dbReference type="Gene3D" id="3.40.140.10">
    <property type="entry name" value="Cytidine Deaminase, domain 2"/>
    <property type="match status" value="1"/>
</dbReference>
<dbReference type="InterPro" id="IPR004794">
    <property type="entry name" value="Eubact_RibD"/>
</dbReference>
<evidence type="ECO:0000256" key="12">
    <source>
        <dbReference type="PIRNR" id="PIRNR006769"/>
    </source>
</evidence>
<feature type="binding site" evidence="14">
    <location>
        <position position="309"/>
    </location>
    <ligand>
        <name>substrate</name>
    </ligand>
</feature>
<keyword evidence="10 12" id="KW-0560">Oxidoreductase</keyword>
<evidence type="ECO:0000256" key="3">
    <source>
        <dbReference type="ARBA" id="ARBA00004910"/>
    </source>
</evidence>
<feature type="binding site" evidence="14">
    <location>
        <position position="181"/>
    </location>
    <ligand>
        <name>substrate</name>
    </ligand>
</feature>
<reference evidence="17 18" key="1">
    <citation type="submission" date="2016-10" db="EMBL/GenBank/DDBJ databases">
        <authorList>
            <person name="Varghese N."/>
            <person name="Submissions S."/>
        </authorList>
    </citation>
    <scope>NUCLEOTIDE SEQUENCE [LARGE SCALE GENOMIC DNA]</scope>
    <source>
        <strain evidence="17 18">DSM 18839</strain>
    </source>
</reference>
<comment type="cofactor">
    <cofactor evidence="12 15">
        <name>Zn(2+)</name>
        <dbReference type="ChEBI" id="CHEBI:29105"/>
    </cofactor>
    <text evidence="12 15">Binds 1 zinc ion.</text>
</comment>
<keyword evidence="8 12" id="KW-0862">Zinc</keyword>
<dbReference type="PANTHER" id="PTHR38011:SF7">
    <property type="entry name" value="2,5-DIAMINO-6-RIBOSYLAMINO-4(3H)-PYRIMIDINONE 5'-PHOSPHATE REDUCTASE"/>
    <property type="match status" value="1"/>
</dbReference>
<feature type="binding site" evidence="14">
    <location>
        <position position="167"/>
    </location>
    <ligand>
        <name>substrate</name>
    </ligand>
</feature>
<comment type="caution">
    <text evidence="17">The sequence shown here is derived from an EMBL/GenBank/DDBJ whole genome shotgun (WGS) entry which is preliminary data.</text>
</comment>
<dbReference type="RefSeq" id="WP_245701882.1">
    <property type="nucleotide sequence ID" value="NZ_FNBW01000001.1"/>
</dbReference>
<dbReference type="PROSITE" id="PS00903">
    <property type="entry name" value="CYT_DCMP_DEAMINASES_1"/>
    <property type="match status" value="1"/>
</dbReference>
<evidence type="ECO:0000256" key="6">
    <source>
        <dbReference type="ARBA" id="ARBA00022619"/>
    </source>
</evidence>
<evidence type="ECO:0000256" key="14">
    <source>
        <dbReference type="PIRSR" id="PIRSR006769-2"/>
    </source>
</evidence>
<organism evidence="17 18">
    <name type="scientific">Thalassobaculum litoreum DSM 18839</name>
    <dbReference type="NCBI Taxonomy" id="1123362"/>
    <lineage>
        <taxon>Bacteria</taxon>
        <taxon>Pseudomonadati</taxon>
        <taxon>Pseudomonadota</taxon>
        <taxon>Alphaproteobacteria</taxon>
        <taxon>Rhodospirillales</taxon>
        <taxon>Thalassobaculaceae</taxon>
        <taxon>Thalassobaculum</taxon>
    </lineage>
</organism>
<dbReference type="GO" id="GO:0050661">
    <property type="term" value="F:NADP binding"/>
    <property type="evidence" value="ECO:0007669"/>
    <property type="project" value="InterPro"/>
</dbReference>
<feature type="domain" description="CMP/dCMP-type deaminase" evidence="16">
    <location>
        <begin position="14"/>
        <end position="136"/>
    </location>
</feature>
<dbReference type="AlphaFoldDB" id="A0A8G2BEJ6"/>
<evidence type="ECO:0000256" key="2">
    <source>
        <dbReference type="ARBA" id="ARBA00004882"/>
    </source>
</evidence>
<keyword evidence="12" id="KW-0378">Hydrolase</keyword>
<evidence type="ECO:0000313" key="18">
    <source>
        <dbReference type="Proteomes" id="UP000198615"/>
    </source>
</evidence>
<dbReference type="NCBIfam" id="TIGR00326">
    <property type="entry name" value="eubact_ribD"/>
    <property type="match status" value="1"/>
</dbReference>
<proteinExistence type="inferred from homology"/>
<keyword evidence="6 12" id="KW-0686">Riboflavin biosynthesis</keyword>
<gene>
    <name evidence="17" type="ORF">SAMN05660686_00270</name>
</gene>
<dbReference type="PROSITE" id="PS51747">
    <property type="entry name" value="CYT_DCMP_DEAMINASES_2"/>
    <property type="match status" value="1"/>
</dbReference>
<evidence type="ECO:0000256" key="13">
    <source>
        <dbReference type="PIRSR" id="PIRSR006769-1"/>
    </source>
</evidence>
<dbReference type="PANTHER" id="PTHR38011">
    <property type="entry name" value="DIHYDROFOLATE REDUCTASE FAMILY PROTEIN (AFU_ORTHOLOGUE AFUA_8G06820)"/>
    <property type="match status" value="1"/>
</dbReference>
<evidence type="ECO:0000256" key="5">
    <source>
        <dbReference type="ARBA" id="ARBA00007417"/>
    </source>
</evidence>
<dbReference type="UniPathway" id="UPA00275">
    <property type="reaction ID" value="UER00401"/>
</dbReference>
<evidence type="ECO:0000256" key="11">
    <source>
        <dbReference type="ARBA" id="ARBA00023268"/>
    </source>
</evidence>
<evidence type="ECO:0000256" key="8">
    <source>
        <dbReference type="ARBA" id="ARBA00022833"/>
    </source>
</evidence>
<dbReference type="InterPro" id="IPR016193">
    <property type="entry name" value="Cytidine_deaminase-like"/>
</dbReference>
<dbReference type="InterPro" id="IPR050765">
    <property type="entry name" value="Riboflavin_Biosynth_HTPR"/>
</dbReference>
<dbReference type="Gene3D" id="3.40.430.10">
    <property type="entry name" value="Dihydrofolate Reductase, subunit A"/>
    <property type="match status" value="1"/>
</dbReference>
<feature type="binding site" evidence="14">
    <location>
        <position position="183"/>
    </location>
    <ligand>
        <name>substrate</name>
    </ligand>
</feature>
<comment type="function">
    <text evidence="1 12">Converts 2,5-diamino-6-(ribosylamino)-4(3h)-pyrimidinone 5'-phosphate into 5-amino-6-(ribosylamino)-2,4(1h,3h)-pyrimidinedione 5'-phosphate.</text>
</comment>
<feature type="binding site" evidence="15">
    <location>
        <position position="63"/>
    </location>
    <ligand>
        <name>Zn(2+)</name>
        <dbReference type="ChEBI" id="CHEBI:29105"/>
        <note>catalytic</note>
    </ligand>
</feature>